<dbReference type="RefSeq" id="WP_171200118.1">
    <property type="nucleotide sequence ID" value="NZ_JABEND010000006.1"/>
</dbReference>
<dbReference type="EMBL" id="JABEND010000006">
    <property type="protein sequence ID" value="NNG36432.1"/>
    <property type="molecule type" value="Genomic_DNA"/>
</dbReference>
<proteinExistence type="predicted"/>
<dbReference type="Pfam" id="PF00149">
    <property type="entry name" value="Metallophos"/>
    <property type="match status" value="1"/>
</dbReference>
<dbReference type="PANTHER" id="PTHR43143:SF5">
    <property type="entry name" value="SECRETED PROTEIN"/>
    <property type="match status" value="1"/>
</dbReference>
<feature type="compositionally biased region" description="Low complexity" evidence="1">
    <location>
        <begin position="16"/>
        <end position="28"/>
    </location>
</feature>
<dbReference type="InterPro" id="IPR004843">
    <property type="entry name" value="Calcineurin-like_PHP"/>
</dbReference>
<accession>A0A849AHY1</accession>
<comment type="caution">
    <text evidence="4">The sequence shown here is derived from an EMBL/GenBank/DDBJ whole genome shotgun (WGS) entry which is preliminary data.</text>
</comment>
<protein>
    <submittedName>
        <fullName evidence="4">Metallophosphoesterase</fullName>
    </submittedName>
</protein>
<dbReference type="PANTHER" id="PTHR43143">
    <property type="entry name" value="METALLOPHOSPHOESTERASE, CALCINEURIN SUPERFAMILY"/>
    <property type="match status" value="1"/>
</dbReference>
<evidence type="ECO:0000313" key="4">
    <source>
        <dbReference type="EMBL" id="NNG36432.1"/>
    </source>
</evidence>
<dbReference type="Gene3D" id="3.60.21.10">
    <property type="match status" value="1"/>
</dbReference>
<sequence>MATRVTHRQQQGPHNSGSRKPGSPGSRHGVQRRRRTRLLPAALAAVTAVAVCQPLVSAAGVGAPAAGFRAATTDACAAMTMPVYERVNPTTAASLFTVWESEARTADTKYGYSDDRGVPFTATRLAAPGLTPVYRMYNPSQVDFMWVAGDAARDEAAAQGYREQGPMSRMYALTAPTSCAQPVRQFVKHANNRTKHRLAVSAAEREQLTADGWTESGVAFYAPTQQQAANESSRFTIAVYPDTQMETGTTDPRFKGRTNWLLNNRSALNLKFVMHTGDVVNWGWVVPSQYQVASDAMRPLEAAGVPYALTLGNHDTRAVGWNGIPGSRGYGGAAYVGNPECKERFPASECVTSKLLRHTEEFNKVFTAERFGAVAGSYEPGKVDNTYSRFSAAGKDFMVLTLEAWPRPQVVDWAKQVVADHPNDNVLVQVHAYLEPNGSIGLGNDNYGAMTPKYLQDNLISKYKNIKAVFSGHVGSAAHRTDTYEQGNKVVSYLNNQTDVTGNPVSLITIDVAAGTMSRRIADPAKGADLDQYATFDSGITFQ</sequence>
<reference evidence="4 5" key="1">
    <citation type="submission" date="2020-05" db="EMBL/GenBank/DDBJ databases">
        <title>Nakamurella sp. DB0629 isolated from air conditioner.</title>
        <authorList>
            <person name="Kim D.H."/>
            <person name="Kim D.-U."/>
        </authorList>
    </citation>
    <scope>NUCLEOTIDE SEQUENCE [LARGE SCALE GENOMIC DNA]</scope>
    <source>
        <strain evidence="4 5">DB0629</strain>
    </source>
</reference>
<evidence type="ECO:0000256" key="1">
    <source>
        <dbReference type="SAM" id="MobiDB-lite"/>
    </source>
</evidence>
<evidence type="ECO:0000259" key="2">
    <source>
        <dbReference type="Pfam" id="PF00149"/>
    </source>
</evidence>
<gene>
    <name evidence="4" type="ORF">HKD39_12065</name>
</gene>
<dbReference type="SUPFAM" id="SSF56300">
    <property type="entry name" value="Metallo-dependent phosphatases"/>
    <property type="match status" value="1"/>
</dbReference>
<dbReference type="Pfam" id="PF18885">
    <property type="entry name" value="DUF5648"/>
    <property type="match status" value="1"/>
</dbReference>
<dbReference type="GO" id="GO:0016787">
    <property type="term" value="F:hydrolase activity"/>
    <property type="evidence" value="ECO:0007669"/>
    <property type="project" value="InterPro"/>
</dbReference>
<dbReference type="InterPro" id="IPR029052">
    <property type="entry name" value="Metallo-depent_PP-like"/>
</dbReference>
<dbReference type="AlphaFoldDB" id="A0A849AHY1"/>
<evidence type="ECO:0000259" key="3">
    <source>
        <dbReference type="Pfam" id="PF18885"/>
    </source>
</evidence>
<keyword evidence="5" id="KW-1185">Reference proteome</keyword>
<feature type="region of interest" description="Disordered" evidence="1">
    <location>
        <begin position="1"/>
        <end position="33"/>
    </location>
</feature>
<organism evidence="4 5">
    <name type="scientific">Nakamurella aerolata</name>
    <dbReference type="NCBI Taxonomy" id="1656892"/>
    <lineage>
        <taxon>Bacteria</taxon>
        <taxon>Bacillati</taxon>
        <taxon>Actinomycetota</taxon>
        <taxon>Actinomycetes</taxon>
        <taxon>Nakamurellales</taxon>
        <taxon>Nakamurellaceae</taxon>
        <taxon>Nakamurella</taxon>
    </lineage>
</organism>
<dbReference type="InterPro" id="IPR043708">
    <property type="entry name" value="DUF5648"/>
</dbReference>
<name>A0A849AHY1_9ACTN</name>
<feature type="domain" description="DUF5648" evidence="3">
    <location>
        <begin position="82"/>
        <end position="222"/>
    </location>
</feature>
<dbReference type="InterPro" id="IPR051918">
    <property type="entry name" value="STPP_CPPED1"/>
</dbReference>
<feature type="domain" description="Calcineurin-like phosphoesterase" evidence="2">
    <location>
        <begin position="237"/>
        <end position="474"/>
    </location>
</feature>
<evidence type="ECO:0000313" key="5">
    <source>
        <dbReference type="Proteomes" id="UP000562984"/>
    </source>
</evidence>
<dbReference type="Proteomes" id="UP000562984">
    <property type="component" value="Unassembled WGS sequence"/>
</dbReference>